<dbReference type="GO" id="GO:0016709">
    <property type="term" value="F:oxidoreductase activity, acting on paired donors, with incorporation or reduction of molecular oxygen, NAD(P)H as one donor, and incorporation of one atom of oxygen"/>
    <property type="evidence" value="ECO:0007669"/>
    <property type="project" value="UniProtKB-ARBA"/>
</dbReference>
<dbReference type="OrthoDB" id="3647401at2"/>
<keyword evidence="3" id="KW-0274">FAD</keyword>
<dbReference type="PRINTS" id="PR00420">
    <property type="entry name" value="RNGMNOXGNASE"/>
</dbReference>
<evidence type="ECO:0000256" key="1">
    <source>
        <dbReference type="ARBA" id="ARBA00001974"/>
    </source>
</evidence>
<evidence type="ECO:0000259" key="4">
    <source>
        <dbReference type="Pfam" id="PF01494"/>
    </source>
</evidence>
<proteinExistence type="predicted"/>
<feature type="domain" description="FAD-binding" evidence="4">
    <location>
        <begin position="2"/>
        <end position="334"/>
    </location>
</feature>
<dbReference type="Pfam" id="PF01494">
    <property type="entry name" value="FAD_binding_3"/>
    <property type="match status" value="1"/>
</dbReference>
<evidence type="ECO:0000256" key="3">
    <source>
        <dbReference type="ARBA" id="ARBA00022827"/>
    </source>
</evidence>
<dbReference type="PANTHER" id="PTHR43004:SF19">
    <property type="entry name" value="BINDING MONOOXYGENASE, PUTATIVE (JCVI)-RELATED"/>
    <property type="match status" value="1"/>
</dbReference>
<gene>
    <name evidence="5" type="primary">rox</name>
    <name evidence="5" type="ORF">Daura_18630</name>
</gene>
<reference evidence="5" key="1">
    <citation type="submission" date="2021-04" db="EMBL/GenBank/DDBJ databases">
        <title>Dactylosporangium aurantiacum NRRL B-8018 full assembly.</title>
        <authorList>
            <person name="Hartkoorn R.C."/>
            <person name="Beaudoing E."/>
            <person name="Hot D."/>
        </authorList>
    </citation>
    <scope>NUCLEOTIDE SEQUENCE</scope>
    <source>
        <strain evidence="5">NRRL B-8018</strain>
    </source>
</reference>
<protein>
    <submittedName>
        <fullName evidence="5">Rifampin monooxygenase</fullName>
    </submittedName>
</protein>
<dbReference type="InterPro" id="IPR036188">
    <property type="entry name" value="FAD/NAD-bd_sf"/>
</dbReference>
<dbReference type="GO" id="GO:0071949">
    <property type="term" value="F:FAD binding"/>
    <property type="evidence" value="ECO:0007669"/>
    <property type="project" value="InterPro"/>
</dbReference>
<sequence length="473" mass="51384">MFDVIIAGCGPTGAMLAAELRLHDVRVLVLEQDTEPSSFVRIVGLHIRTIELMAMRGLLERIAERGRRRPAAGFFAAITKPAPEGLDSAHAYLLGIPQPVIVQLLEDHAVGLGTQVRHGCTVTGLDQDADGVTVELAGGERLRSRYLVGCDGARSTVRKLLGVGFPGEPSRNETLMGELEVGVPPEEVAATVAEVARTDKRFSLAPFGQGVYRVIVPAAGVSDRSRPPTIEDFRHQLRVVAGTDFGVHSPRWLSRFGDATRLAERYRVGRVLLAGDAAHIHPPIGGQGLNLGVQDAVNLGWKLAAQVRGWAPDTLLDTYHTERHPVAADVLDNTRAQLELLSPGPGPQAVRRLLTELMDFNEVNRHLMEKITAIGVRYDFGPGPDLLGRRLPDLDVKQGRLYDLLHRGRGLLLDRTGRLTAGGWADRVDHLGDPTAALDAPAVLLRPDGHVAWAGDDQWDLDDHLARWFGPPA</sequence>
<dbReference type="SUPFAM" id="SSF51905">
    <property type="entry name" value="FAD/NAD(P)-binding domain"/>
    <property type="match status" value="1"/>
</dbReference>
<dbReference type="AlphaFoldDB" id="A0A9Q9IS55"/>
<dbReference type="InterPro" id="IPR050641">
    <property type="entry name" value="RIFMO-like"/>
</dbReference>
<dbReference type="KEGG" id="daur:Daura_18630"/>
<accession>A0A9Q9IS55</accession>
<keyword evidence="5" id="KW-0503">Monooxygenase</keyword>
<dbReference type="Proteomes" id="UP001058003">
    <property type="component" value="Chromosome"/>
</dbReference>
<dbReference type="PANTHER" id="PTHR43004">
    <property type="entry name" value="TRK SYSTEM POTASSIUM UPTAKE PROTEIN"/>
    <property type="match status" value="1"/>
</dbReference>
<keyword evidence="5" id="KW-0560">Oxidoreductase</keyword>
<keyword evidence="6" id="KW-1185">Reference proteome</keyword>
<dbReference type="Gene3D" id="3.30.70.2450">
    <property type="match status" value="1"/>
</dbReference>
<dbReference type="Gene3D" id="3.50.50.60">
    <property type="entry name" value="FAD/NAD(P)-binding domain"/>
    <property type="match status" value="1"/>
</dbReference>
<dbReference type="Gene3D" id="3.40.30.120">
    <property type="match status" value="1"/>
</dbReference>
<evidence type="ECO:0000313" key="5">
    <source>
        <dbReference type="EMBL" id="UWZ58003.1"/>
    </source>
</evidence>
<name>A0A9Q9IS55_9ACTN</name>
<dbReference type="RefSeq" id="WP_033360121.1">
    <property type="nucleotide sequence ID" value="NZ_CP073767.1"/>
</dbReference>
<keyword evidence="2" id="KW-0285">Flavoprotein</keyword>
<dbReference type="InterPro" id="IPR002938">
    <property type="entry name" value="FAD-bd"/>
</dbReference>
<dbReference type="NCBIfam" id="NF033145">
    <property type="entry name" value="rif_monoox"/>
    <property type="match status" value="1"/>
</dbReference>
<dbReference type="EMBL" id="CP073767">
    <property type="protein sequence ID" value="UWZ58003.1"/>
    <property type="molecule type" value="Genomic_DNA"/>
</dbReference>
<organism evidence="5 6">
    <name type="scientific">Dactylosporangium aurantiacum</name>
    <dbReference type="NCBI Taxonomy" id="35754"/>
    <lineage>
        <taxon>Bacteria</taxon>
        <taxon>Bacillati</taxon>
        <taxon>Actinomycetota</taxon>
        <taxon>Actinomycetes</taxon>
        <taxon>Micromonosporales</taxon>
        <taxon>Micromonosporaceae</taxon>
        <taxon>Dactylosporangium</taxon>
    </lineage>
</organism>
<evidence type="ECO:0000313" key="6">
    <source>
        <dbReference type="Proteomes" id="UP001058003"/>
    </source>
</evidence>
<comment type="cofactor">
    <cofactor evidence="1">
        <name>FAD</name>
        <dbReference type="ChEBI" id="CHEBI:57692"/>
    </cofactor>
</comment>
<dbReference type="Pfam" id="PF21274">
    <property type="entry name" value="Rng_hyd_C"/>
    <property type="match status" value="1"/>
</dbReference>
<evidence type="ECO:0000256" key="2">
    <source>
        <dbReference type="ARBA" id="ARBA00022630"/>
    </source>
</evidence>